<dbReference type="EMBL" id="QBIY01013442">
    <property type="protein sequence ID" value="RXN04474.1"/>
    <property type="molecule type" value="Genomic_DNA"/>
</dbReference>
<dbReference type="SUPFAM" id="SSF53300">
    <property type="entry name" value="vWA-like"/>
    <property type="match status" value="3"/>
</dbReference>
<dbReference type="InterPro" id="IPR013766">
    <property type="entry name" value="Thioredoxin_domain"/>
</dbReference>
<evidence type="ECO:0000256" key="4">
    <source>
        <dbReference type="ARBA" id="ARBA00023157"/>
    </source>
</evidence>
<keyword evidence="4" id="KW-1015">Disulfide bond</keyword>
<accession>A0A498LD80</accession>
<feature type="region of interest" description="Disordered" evidence="6">
    <location>
        <begin position="3172"/>
        <end position="3197"/>
    </location>
</feature>
<dbReference type="GO" id="GO:0005576">
    <property type="term" value="C:extracellular region"/>
    <property type="evidence" value="ECO:0007669"/>
    <property type="project" value="UniProtKB-SubCell"/>
</dbReference>
<dbReference type="Pfam" id="PF25107">
    <property type="entry name" value="VWA7_N"/>
    <property type="match status" value="9"/>
</dbReference>
<dbReference type="Gene3D" id="2.60.40.1180">
    <property type="entry name" value="Golgi alpha-mannosidase II"/>
    <property type="match status" value="5"/>
</dbReference>
<dbReference type="InterPro" id="IPR013780">
    <property type="entry name" value="Glyco_hydro_b"/>
</dbReference>
<name>A0A498LD80_LABRO</name>
<evidence type="ECO:0000256" key="1">
    <source>
        <dbReference type="ARBA" id="ARBA00004613"/>
    </source>
</evidence>
<dbReference type="SUPFAM" id="SSF52833">
    <property type="entry name" value="Thioredoxin-like"/>
    <property type="match status" value="1"/>
</dbReference>
<evidence type="ECO:0000313" key="9">
    <source>
        <dbReference type="Proteomes" id="UP000290572"/>
    </source>
</evidence>
<dbReference type="Pfam" id="PF00085">
    <property type="entry name" value="Thioredoxin"/>
    <property type="match status" value="1"/>
</dbReference>
<dbReference type="InterPro" id="IPR036465">
    <property type="entry name" value="vWFA_dom_sf"/>
</dbReference>
<dbReference type="InterPro" id="IPR056862">
    <property type="entry name" value="VWA7_N"/>
</dbReference>
<dbReference type="PROSITE" id="PS51352">
    <property type="entry name" value="THIOREDOXIN_2"/>
    <property type="match status" value="1"/>
</dbReference>
<feature type="region of interest" description="Disordered" evidence="6">
    <location>
        <begin position="1585"/>
        <end position="1607"/>
    </location>
</feature>
<comment type="subcellular location">
    <subcellularLocation>
        <location evidence="1">Secreted</location>
    </subcellularLocation>
</comment>
<dbReference type="InterPro" id="IPR056861">
    <property type="entry name" value="HMCN1-like_VWA"/>
</dbReference>
<dbReference type="InterPro" id="IPR056475">
    <property type="entry name" value="GBD_Hemicentin/VWA7"/>
</dbReference>
<protein>
    <submittedName>
        <fullName evidence="8">von Willebrand factor A domain-containing 7-like protein</fullName>
    </submittedName>
</protein>
<evidence type="ECO:0000313" key="8">
    <source>
        <dbReference type="EMBL" id="RXN04474.1"/>
    </source>
</evidence>
<proteinExistence type="evidence at protein level"/>
<dbReference type="STRING" id="84645.A0A498LD80"/>
<dbReference type="Gene3D" id="3.40.30.10">
    <property type="entry name" value="Glutaredoxin"/>
    <property type="match status" value="1"/>
</dbReference>
<dbReference type="Pfam" id="PF23619">
    <property type="entry name" value="Ig_VWA7"/>
    <property type="match status" value="3"/>
</dbReference>
<dbReference type="InterPro" id="IPR052577">
    <property type="entry name" value="VWA7"/>
</dbReference>
<dbReference type="InterPro" id="IPR036249">
    <property type="entry name" value="Thioredoxin-like_sf"/>
</dbReference>
<dbReference type="PANTHER" id="PTHR14905">
    <property type="entry name" value="NG37"/>
    <property type="match status" value="1"/>
</dbReference>
<feature type="region of interest" description="Disordered" evidence="6">
    <location>
        <begin position="1646"/>
        <end position="1672"/>
    </location>
</feature>
<evidence type="ECO:0000256" key="2">
    <source>
        <dbReference type="ARBA" id="ARBA00022525"/>
    </source>
</evidence>
<keyword evidence="3" id="KW-0732">Signal</keyword>
<dbReference type="PROSITE" id="PS00194">
    <property type="entry name" value="THIOREDOXIN_1"/>
    <property type="match status" value="1"/>
</dbReference>
<feature type="region of interest" description="Disordered" evidence="6">
    <location>
        <begin position="716"/>
        <end position="735"/>
    </location>
</feature>
<evidence type="ECO:0007829" key="10">
    <source>
        <dbReference type="PeptideAtlas" id="A0A498LD80"/>
    </source>
</evidence>
<dbReference type="FunFam" id="3.40.30.10:FF:000245">
    <property type="entry name" value="Thioredoxin"/>
    <property type="match status" value="1"/>
</dbReference>
<reference evidence="8 9" key="1">
    <citation type="submission" date="2018-03" db="EMBL/GenBank/DDBJ databases">
        <title>Draft genome sequence of Rohu Carp (Labeo rohita).</title>
        <authorList>
            <person name="Das P."/>
            <person name="Kushwaha B."/>
            <person name="Joshi C.G."/>
            <person name="Kumar D."/>
            <person name="Nagpure N.S."/>
            <person name="Sahoo L."/>
            <person name="Das S.P."/>
            <person name="Bit A."/>
            <person name="Patnaik S."/>
            <person name="Meher P.K."/>
            <person name="Jayasankar P."/>
            <person name="Koringa P.G."/>
            <person name="Patel N.V."/>
            <person name="Hinsu A.T."/>
            <person name="Kumar R."/>
            <person name="Pandey M."/>
            <person name="Agarwal S."/>
            <person name="Srivastava S."/>
            <person name="Singh M."/>
            <person name="Iquebal M.A."/>
            <person name="Jaiswal S."/>
            <person name="Angadi U.B."/>
            <person name="Kumar N."/>
            <person name="Raza M."/>
            <person name="Shah T.M."/>
            <person name="Rai A."/>
            <person name="Jena J.K."/>
        </authorList>
    </citation>
    <scope>NUCLEOTIDE SEQUENCE [LARGE SCALE GENOMIC DNA]</scope>
    <source>
        <strain evidence="8">DASCIFA01</strain>
        <tissue evidence="8">Testis</tissue>
    </source>
</reference>
<keyword evidence="10" id="KW-1267">Proteomics identification</keyword>
<keyword evidence="9" id="KW-1185">Reference proteome</keyword>
<organism evidence="8 9">
    <name type="scientific">Labeo rohita</name>
    <name type="common">Indian major carp</name>
    <name type="synonym">Cyprinus rohita</name>
    <dbReference type="NCBI Taxonomy" id="84645"/>
    <lineage>
        <taxon>Eukaryota</taxon>
        <taxon>Metazoa</taxon>
        <taxon>Chordata</taxon>
        <taxon>Craniata</taxon>
        <taxon>Vertebrata</taxon>
        <taxon>Euteleostomi</taxon>
        <taxon>Actinopterygii</taxon>
        <taxon>Neopterygii</taxon>
        <taxon>Teleostei</taxon>
        <taxon>Ostariophysi</taxon>
        <taxon>Cypriniformes</taxon>
        <taxon>Cyprinidae</taxon>
        <taxon>Labeoninae</taxon>
        <taxon>Labeonini</taxon>
        <taxon>Labeo</taxon>
    </lineage>
</organism>
<feature type="domain" description="Thioredoxin" evidence="7">
    <location>
        <begin position="1"/>
        <end position="111"/>
    </location>
</feature>
<evidence type="ECO:0000259" key="7">
    <source>
        <dbReference type="PROSITE" id="PS51352"/>
    </source>
</evidence>
<feature type="compositionally biased region" description="Polar residues" evidence="6">
    <location>
        <begin position="3172"/>
        <end position="3183"/>
    </location>
</feature>
<comment type="caution">
    <text evidence="8">The sequence shown here is derived from an EMBL/GenBank/DDBJ whole genome shotgun (WGS) entry which is preliminary data.</text>
</comment>
<dbReference type="Gene3D" id="3.40.50.410">
    <property type="entry name" value="von Willebrand factor, type A domain"/>
    <property type="match status" value="2"/>
</dbReference>
<dbReference type="PANTHER" id="PTHR14905:SF18">
    <property type="entry name" value="VON WILLEBRAND FACTOR A DOMAIN-CONTAINING 10, TANDEM DUPLICATE 1-RELATED"/>
    <property type="match status" value="1"/>
</dbReference>
<evidence type="ECO:0000256" key="5">
    <source>
        <dbReference type="ARBA" id="ARBA00023180"/>
    </source>
</evidence>
<sequence>MIIVIEDQDGFDKALAEAGDKLVVVDFTATWCGPCQSIAPFYKGLSDNSVYADVVFLKVDVDDAQDVAQSCEIKCMPTFHFYKNGKKLDEFSGSNQTKLEEMGALFQSPQAAAFKIVPADGSLTHHQITEAAFLRKMAEVCRDVATARGKEFTRSDFYSHSNWVELGSTAPFRALIKPELPLSNLAGKCSHGGFFDRTSIREPIGGINKDDMSSEHGFLHKRAAEMAIKATMELLEDIRLDTDDQTFLRLMGLSKTSVLAFVFDVTGSLSNYTEVFKRVCFSIVDSRRGTSEEPSEYILVPFNDKDSGPLIRTENADTFKEHINSLLASHGGNFSDMCLSGLLVNFLLASSISLHEKEVLPTSLVSQSDIQLHRDLAHVSGGQTIVVTNTTLPQVTTVIKDVLMADLVTVLQTERSSSKAENFSFVLDPTLSNVKVYVTGDSLDFTLYSPTDVSQSGSVADGPLGSILTVGNLRRVQLNSAKQTGLWKISINSTSSYTLKVIGRNATFYVSVIGRDSVAVTDVLLVEASGSDVVSGTIKSVGATEFLVNIDRIPEQAFVVQMKGLLNDSSFQRQSPIQHKGSRIIVTGAVFRPPQAAAFKILPTNGSLTHQQITEAAFLRKVAEVCRDTATARGKDFTLPDFYSHSNWVELGSTAPFSTLIKPERPLHNLATKNTKTCKSCVGEDCTDNILPEVLQQKILTSGYFDLILPTKPAGKCSHGSALDRTSSKEPTGGINKDDIHSEHGLLHQRAAEMAINATMELLEEIRLATGDQAFLRLMGLSQTSVLAFVFDISGSLSNYIAEAKRVCFSIIDSRKGTSEEPSEYILVPFNDQDFGPLIRTGDADKFKDEINSLSTSDSLNPGMCLSGLLLTLTRAPPSSDIFVFTDASAKDTELKSSVEGMMQSTLSEVTFLLTNSISTKSQQNVSLSRSLSQSDIKFYRDLAHISGGQTIEVTNSTLSQTTSVISDITTTDFVTVLQVERNPLKAENFSFVLDPTLSSVTVYITGDSPVFTLYSPTGVSQSGSVADGALGSIQTVGNLKTIKLNSANQTGEWKISINSTSSYSLKVIGRNATFYVSVTGRDSVTVTDVLLVEAFGSGVVSGTIKSVGATDFLVNIDRIPEWAFVVQLKGLLNDSSLVSRFQRQSPTQYKGSRITVTDFYSHSNWVELRNTAPFSTLIKPDLPLNNIADPSTPTCKSCTGPKCVDNILPEILLQKKLTSGYFNIFFSTKPTGKCSHGGSFDRTSSREPTGGINKDDVSSDHGFLHLRAADMAINATVEVLQDIRLATGNQAFLQLMGLSQTSVLAFVIDTTGSMSDDIEEAKRVSFSIIDSRRGTPEEPSEYILVPFNDPDFGPLTRTNNADIFKERINSLSANGGGDAPEMCLSGLLVTLFQVVRSPAIAENFSFVLDPSLSSVTMYVTGDSPVFTIYSPTGVSQSGSVSDGPLASILAVGNLKRVKLNADNQTGEWKISIDSTGFYSLKVTGQSSVNFLFNFVEQLEGGDFTPKANRPFMGRNATFFVSVTGGDSVTVTDVLLVEALGSAVVNGTIKSLGATDFLVNVDKIPEWAFVVQLKGLLNDSTRSLPSRFQRQSPTQQQGSRVTITAQSSSTIEPGIPFILNFTLVTNPTGGNYTIQARTDRSYSLSFPSSLDTGTEGSAEGTVTLTAPSNTESGTDVTLTIQAEAPESGDSNYVALRFTVMTKVTDFSSPACQVVSIKADCPVECSRASWELCANLTDGNGTGIAGVSLSRGNGSLSLSNMDFYSHSNWVELGNTAPFRTLIKPKLPLNNLAGKCSHGGFFDRTSSKEPTGGINKDDISSNHGYLHLDAAEMAIKATMELLEDIRVATGNVAFLRLMGLTQTSVLAFVFDVTGSLPNYIEVFKKVCFSIIDSRRGTSEESSEYVLVTFNDQAKDSELKSAVEAMIESTKSTVNFLLASSFSLHSEKDVQLYRDLAHISGGQTIEVTNTTLSPANAVITDAITADLVTVLQIKRSSSKAESFTFVLDPTLSNVKVYVTGDSLFFTLYSPTGVSQSGSVADGPLGSILTVGNLRRVQLNSASQAGLWKISVNSTSSYTLKVIGQNATFYVSVTGRDSVTVTDVLLVEASGSGVVSGTIKSVGATEFLVNIDRIPEWAFVVQLKGLLNDSSLINNKLTPTTVQRACSNAYSTLLKLSTFNLAVVHTSLSNAAVDRKQFSTAHHFDNEDFKNGRDLITLGVAAVKINIRKGKYLSARTSLGAVCHTLQDFYSHSNWVELGETAPFSSLIKPEAPLDRLAGKCSHGGFFDRTSYKEPTGGINKDDISSEHGFLHLRAAEVAINATMELLENIRLDTDDQAFLRLMGLTQTSVLAFVFDITGSLSYYTEVFKSVCLSIVDSRRGTSEEPSEYILVTFNGQGFGSLKRTANADTFKEYINSLSASVGENILDMFLSSLLINFLLTSSLRSEKDVILSLSDIQLYRDLARVSGGQTIEVTSTTLSQANAVITDAITADLVTVLQVERSSAKAENFSFVLDPTLSNATVYVTGDSLVFTLYSPTGRSATFYVSVTGRDSVSVTDVLLVEASGSAVVNGTIKSVGATEFLVSIDRIPEWAFVVQLKGLLNDSSLVSRFQRQSPTQYKGSRITIMGGSLTHREITQLAILRKTAEVCRDIAIAQGRDFTLPDFYSHSNWVELGSTAPFSTLVKPGLLLNNIADPSTPTCKSCIGPNCADNILPEILLQKKLTSGYFSIFSSKKPAGKCSHGGSADRTSSREPTGGINKDDISSDHGFLHHRAAEIAISATMEVLQDIRLAKGDQAFLQYFGPLTRTNNADIFKERINSLSAHDGGDAPEMCLSGLLLALAGAPPSTDIFVFTDAAAKDSELKSTVQATIERTKSTVTFMLTNPYSFRRRRDVSQSQRFTSRSISESEIQLYRDLAHVSGGQTIEVTKDTLSQATAVITDASTSDLVTLLQVVRSPAIAENFFFVLDPSLSNVTVYVTGDSPVFTIYSPTGVSQSGSVSDGPLGSILTVGNLKRVKLNSDNQTGEWKISIDSTSFYSLIITGQNTTLFVLVTGGDSVTVTDVLLVEASGSAVVNGTIKSLGATDFLVNVDKIPEWAFVVQLKGLLNDSTRSLPSQFQRQSPTQQQGSRITITAQPSSTIEPGIPFVLNFTLVTNAAGSRYTIRAQTDRSYNVSFPSSLDTGTSGSAEGTVKLTAPSNTESGTDVTLTIEAEDPESGDSNYVAVRFTVIAKVSDFSSPVCHVVSIKADCPVECSRASWELSANLTDGNAITETCLSNAAVDQVFPMSEAHHIDNEAFSKGRDLITRGVAAVNASVQQGSYISARIALGTLCHTLQITGWLHRHHKSTLTDLFIYLFILGKCSHGGFLDRTSSSEPIGGINKDDISSSHGFLHLRAAEMAINATVEVLQDIRLTIGDKAFLRLVGLSQTSVLAFVIDTTGSMSNEITEAKRVSFSIIDSKRGTPEEPSEYILVPFNDPDFGPLTRTNNADIFKERISSLSPNGGGDAPEMCLSGLLVTFMLTNTLSSRRRRDVSSPIALTPIQLYRKLAHVSGGQTIEVTKDTLSQATAVITDASTSDLVTLFHVVRDPAIAENFSFVLDPSLSNVTMYVTGVSPVFTIYSPTGVSQSGSVADGPLGSMLTVGNLKRVKLSSDNQTGEWKISISSTSFYSLKITGRNTALLVSVTGGDSVTVTDVLLVEASGSAVVNGTIKSLGATDFLVSIDRIPEWAFVVQLKGLLNDLTRSLPSRFQRQSPTQQQGSRITIMAQPNNTIEPGIPYILKFTLVTNATSGNYTIRARMDRSFSVSFPSFLNTGKEGTAVGTITLTAPSNTKSGTDVTLIIEAEDSKSGDLNYMALRFTVMT</sequence>
<feature type="region of interest" description="Disordered" evidence="6">
    <location>
        <begin position="2731"/>
        <end position="2760"/>
    </location>
</feature>
<dbReference type="InterPro" id="IPR057615">
    <property type="entry name" value="Ig_VWA7"/>
</dbReference>
<dbReference type="Pfam" id="PF25106">
    <property type="entry name" value="VWA_4"/>
    <property type="match status" value="8"/>
</dbReference>
<dbReference type="CDD" id="cd02947">
    <property type="entry name" value="TRX_family"/>
    <property type="match status" value="1"/>
</dbReference>
<evidence type="ECO:0000256" key="3">
    <source>
        <dbReference type="ARBA" id="ARBA00022729"/>
    </source>
</evidence>
<gene>
    <name evidence="8" type="ORF">ROHU_035706</name>
</gene>
<dbReference type="Pfam" id="PF23560">
    <property type="entry name" value="GBD_Hemicentin"/>
    <property type="match status" value="6"/>
</dbReference>
<keyword evidence="5" id="KW-0325">Glycoprotein</keyword>
<dbReference type="Proteomes" id="UP000290572">
    <property type="component" value="Unassembled WGS sequence"/>
</dbReference>
<dbReference type="InterPro" id="IPR017937">
    <property type="entry name" value="Thioredoxin_CS"/>
</dbReference>
<evidence type="ECO:0000256" key="6">
    <source>
        <dbReference type="SAM" id="MobiDB-lite"/>
    </source>
</evidence>
<keyword evidence="2" id="KW-0964">Secreted</keyword>